<evidence type="ECO:0000259" key="1">
    <source>
        <dbReference type="PROSITE" id="PS50842"/>
    </source>
</evidence>
<dbReference type="Gene3D" id="2.40.40.10">
    <property type="entry name" value="RlpA-like domain"/>
    <property type="match status" value="1"/>
</dbReference>
<name>A0AAD9X1R4_9ROSI</name>
<dbReference type="SUPFAM" id="SSF50685">
    <property type="entry name" value="Barwin-like endoglucanases"/>
    <property type="match status" value="1"/>
</dbReference>
<dbReference type="Pfam" id="PF03330">
    <property type="entry name" value="DPBB_1"/>
    <property type="match status" value="1"/>
</dbReference>
<evidence type="ECO:0000313" key="3">
    <source>
        <dbReference type="Proteomes" id="UP001280121"/>
    </source>
</evidence>
<comment type="caution">
    <text evidence="2">The sequence shown here is derived from an EMBL/GenBank/DDBJ whole genome shotgun (WGS) entry which is preliminary data.</text>
</comment>
<dbReference type="PANTHER" id="PTHR31692">
    <property type="entry name" value="EXPANSIN-B3"/>
    <property type="match status" value="1"/>
</dbReference>
<dbReference type="InterPro" id="IPR007112">
    <property type="entry name" value="Expansin/allergen_DPBB_dom"/>
</dbReference>
<accession>A0AAD9X1R4</accession>
<proteinExistence type="predicted"/>
<organism evidence="2 3">
    <name type="scientific">Dipteronia dyeriana</name>
    <dbReference type="NCBI Taxonomy" id="168575"/>
    <lineage>
        <taxon>Eukaryota</taxon>
        <taxon>Viridiplantae</taxon>
        <taxon>Streptophyta</taxon>
        <taxon>Embryophyta</taxon>
        <taxon>Tracheophyta</taxon>
        <taxon>Spermatophyta</taxon>
        <taxon>Magnoliopsida</taxon>
        <taxon>eudicotyledons</taxon>
        <taxon>Gunneridae</taxon>
        <taxon>Pentapetalae</taxon>
        <taxon>rosids</taxon>
        <taxon>malvids</taxon>
        <taxon>Sapindales</taxon>
        <taxon>Sapindaceae</taxon>
        <taxon>Hippocastanoideae</taxon>
        <taxon>Acereae</taxon>
        <taxon>Dipteronia</taxon>
    </lineage>
</organism>
<protein>
    <recommendedName>
        <fullName evidence="1">Expansin-like EG45 domain-containing protein</fullName>
    </recommendedName>
</protein>
<dbReference type="AlphaFoldDB" id="A0AAD9X1R4"/>
<dbReference type="PROSITE" id="PS50842">
    <property type="entry name" value="EXPANSIN_EG45"/>
    <property type="match status" value="1"/>
</dbReference>
<keyword evidence="3" id="KW-1185">Reference proteome</keyword>
<dbReference type="PANTHER" id="PTHR31692:SF56">
    <property type="entry name" value="EXPANSIN-B2-RELATED"/>
    <property type="match status" value="1"/>
</dbReference>
<dbReference type="InterPro" id="IPR009009">
    <property type="entry name" value="RlpA-like_DPBB"/>
</dbReference>
<gene>
    <name evidence="2" type="ORF">Ddye_018161</name>
</gene>
<dbReference type="EMBL" id="JANJYI010000005">
    <property type="protein sequence ID" value="KAK2650672.1"/>
    <property type="molecule type" value="Genomic_DNA"/>
</dbReference>
<reference evidence="2" key="1">
    <citation type="journal article" date="2023" name="Plant J.">
        <title>Genome sequences and population genomics provide insights into the demographic history, inbreeding, and mutation load of two 'living fossil' tree species of Dipteronia.</title>
        <authorList>
            <person name="Feng Y."/>
            <person name="Comes H.P."/>
            <person name="Chen J."/>
            <person name="Zhu S."/>
            <person name="Lu R."/>
            <person name="Zhang X."/>
            <person name="Li P."/>
            <person name="Qiu J."/>
            <person name="Olsen K.M."/>
            <person name="Qiu Y."/>
        </authorList>
    </citation>
    <scope>NUCLEOTIDE SEQUENCE</scope>
    <source>
        <strain evidence="2">KIB01</strain>
    </source>
</reference>
<dbReference type="Proteomes" id="UP001280121">
    <property type="component" value="Unassembled WGS sequence"/>
</dbReference>
<evidence type="ECO:0000313" key="2">
    <source>
        <dbReference type="EMBL" id="KAK2650672.1"/>
    </source>
</evidence>
<sequence length="108" mass="11206">MHSGTCTYNRSGGGACGYKDAVEQAPLSSMVSTGGPSLFYSAKECGACYQIQLISYYPASVVITDGCPGGPCDSDSVHFDLSGAAFGAMANSGHSNPLCRVLLIQDRR</sequence>
<feature type="domain" description="Expansin-like EG45" evidence="1">
    <location>
        <begin position="13"/>
        <end position="108"/>
    </location>
</feature>
<dbReference type="InterPro" id="IPR036908">
    <property type="entry name" value="RlpA-like_sf"/>
</dbReference>